<dbReference type="RefSeq" id="WP_189489642.1">
    <property type="nucleotide sequence ID" value="NZ_BMZO01000005.1"/>
</dbReference>
<dbReference type="SUPFAM" id="SSF52200">
    <property type="entry name" value="Toll/Interleukin receptor TIR domain"/>
    <property type="match status" value="1"/>
</dbReference>
<comment type="caution">
    <text evidence="2">The sequence shown here is derived from an EMBL/GenBank/DDBJ whole genome shotgun (WGS) entry which is preliminary data.</text>
</comment>
<dbReference type="InterPro" id="IPR035897">
    <property type="entry name" value="Toll_tir_struct_dom_sf"/>
</dbReference>
<evidence type="ECO:0000313" key="3">
    <source>
        <dbReference type="Proteomes" id="UP000641137"/>
    </source>
</evidence>
<gene>
    <name evidence="2" type="ORF">GCM10010136_17890</name>
</gene>
<dbReference type="InterPro" id="IPR036488">
    <property type="entry name" value="DUF1883-like_sf"/>
</dbReference>
<dbReference type="GO" id="GO:0007165">
    <property type="term" value="P:signal transduction"/>
    <property type="evidence" value="ECO:0007669"/>
    <property type="project" value="InterPro"/>
</dbReference>
<dbReference type="SUPFAM" id="SSF141099">
    <property type="entry name" value="Atu1913-like"/>
    <property type="match status" value="1"/>
</dbReference>
<dbReference type="PROSITE" id="PS50104">
    <property type="entry name" value="TIR"/>
    <property type="match status" value="1"/>
</dbReference>
<evidence type="ECO:0000313" key="2">
    <source>
        <dbReference type="EMBL" id="GHC71025.1"/>
    </source>
</evidence>
<dbReference type="InterPro" id="IPR015073">
    <property type="entry name" value="DUF1883"/>
</dbReference>
<dbReference type="InterPro" id="IPR000157">
    <property type="entry name" value="TIR_dom"/>
</dbReference>
<evidence type="ECO:0000259" key="1">
    <source>
        <dbReference type="PROSITE" id="PS50104"/>
    </source>
</evidence>
<dbReference type="Proteomes" id="UP000641137">
    <property type="component" value="Unassembled WGS sequence"/>
</dbReference>
<organism evidence="2 3">
    <name type="scientific">Limoniibacter endophyticus</name>
    <dbReference type="NCBI Taxonomy" id="1565040"/>
    <lineage>
        <taxon>Bacteria</taxon>
        <taxon>Pseudomonadati</taxon>
        <taxon>Pseudomonadota</taxon>
        <taxon>Alphaproteobacteria</taxon>
        <taxon>Hyphomicrobiales</taxon>
        <taxon>Bartonellaceae</taxon>
        <taxon>Limoniibacter</taxon>
    </lineage>
</organism>
<sequence length="266" mass="29037">MNFTHYNLGHVERGSVVVVTLSGSAANVRLMDGSNFSSYKSGRQHRYVGGLAKRSPVRLPVPHSGTWHVAVDMQGLRGSVRSGVQVIPGEAFHPLPTINEAPLRSIPTLVRDAEDDLAPPPEAPDGRVFDVFISHASEDKDEVVRPLANALREAGLSVWYDEFELRIGDSLRRKIDRGLGSSRFGVVVLSQAFFGKGWPEYELDGLVTRAVSGEQILLPIWHNVSKREVIGYSASLADRLARSTATHTVEEIAAEIADVVRLPNAA</sequence>
<dbReference type="EMBL" id="BMZO01000005">
    <property type="protein sequence ID" value="GHC71025.1"/>
    <property type="molecule type" value="Genomic_DNA"/>
</dbReference>
<name>A0A8J3DHE6_9HYPH</name>
<keyword evidence="3" id="KW-1185">Reference proteome</keyword>
<feature type="domain" description="TIR" evidence="1">
    <location>
        <begin position="127"/>
        <end position="260"/>
    </location>
</feature>
<dbReference type="AlphaFoldDB" id="A0A8J3DHE6"/>
<dbReference type="Pfam" id="PF13676">
    <property type="entry name" value="TIR_2"/>
    <property type="match status" value="1"/>
</dbReference>
<dbReference type="Gene3D" id="3.40.50.10140">
    <property type="entry name" value="Toll/interleukin-1 receptor homology (TIR) domain"/>
    <property type="match status" value="1"/>
</dbReference>
<accession>A0A8J3DHE6</accession>
<dbReference type="Pfam" id="PF08980">
    <property type="entry name" value="DUF1883"/>
    <property type="match status" value="1"/>
</dbReference>
<proteinExistence type="predicted"/>
<protein>
    <recommendedName>
        <fullName evidence="1">TIR domain-containing protein</fullName>
    </recommendedName>
</protein>
<dbReference type="Gene3D" id="4.10.1210.10">
    <property type="entry name" value="Atu1913-like"/>
    <property type="match status" value="1"/>
</dbReference>
<reference evidence="2" key="1">
    <citation type="journal article" date="2014" name="Int. J. Syst. Evol. Microbiol.">
        <title>Complete genome sequence of Corynebacterium casei LMG S-19264T (=DSM 44701T), isolated from a smear-ripened cheese.</title>
        <authorList>
            <consortium name="US DOE Joint Genome Institute (JGI-PGF)"/>
            <person name="Walter F."/>
            <person name="Albersmeier A."/>
            <person name="Kalinowski J."/>
            <person name="Ruckert C."/>
        </authorList>
    </citation>
    <scope>NUCLEOTIDE SEQUENCE</scope>
    <source>
        <strain evidence="2">KCTC 42097</strain>
    </source>
</reference>
<reference evidence="2" key="2">
    <citation type="submission" date="2020-09" db="EMBL/GenBank/DDBJ databases">
        <authorList>
            <person name="Sun Q."/>
            <person name="Kim S."/>
        </authorList>
    </citation>
    <scope>NUCLEOTIDE SEQUENCE</scope>
    <source>
        <strain evidence="2">KCTC 42097</strain>
    </source>
</reference>
<dbReference type="SMART" id="SM00255">
    <property type="entry name" value="TIR"/>
    <property type="match status" value="1"/>
</dbReference>